<sequence length="293" mass="31595">MRRIVTLTFLTFVLFDLGGGFTLAQTRAARPPAAKVMTNADVIKMANVGLDDANIIAAIRGATRKSFDLSPDGMITLKQAKVSNAVISAMRGAGSAAPAVAQVEPKEPAVSRVSTRLPSTPEPREPPPMRSSAGGAPGSFTLFISAPQRDGFFDTSKGIQDSIRDVRKQLSKEKHVAFTLTDDRSQAQVVLTVVQRGVGLEAYGQRIGVIQYYYSGAELQSTSMVAATYWVSAVLQVGKYKKEFTGSSLDTNPTRVFFRAVTYGAWGRCAEQIAGNLASWVSTNANLIRRNIR</sequence>
<comment type="caution">
    <text evidence="2">The sequence shown here is derived from an EMBL/GenBank/DDBJ whole genome shotgun (WGS) entry which is preliminary data.</text>
</comment>
<accession>A0A1F8F1N7</accession>
<dbReference type="AlphaFoldDB" id="A0A1F8F1N7"/>
<name>A0A1F8F1N7_9BACT</name>
<feature type="region of interest" description="Disordered" evidence="1">
    <location>
        <begin position="103"/>
        <end position="134"/>
    </location>
</feature>
<proteinExistence type="predicted"/>
<evidence type="ECO:0000313" key="2">
    <source>
        <dbReference type="EMBL" id="OGN07054.1"/>
    </source>
</evidence>
<dbReference type="Proteomes" id="UP000177605">
    <property type="component" value="Unassembled WGS sequence"/>
</dbReference>
<protein>
    <submittedName>
        <fullName evidence="2">Uncharacterized protein</fullName>
    </submittedName>
</protein>
<evidence type="ECO:0000313" key="3">
    <source>
        <dbReference type="Proteomes" id="UP000177605"/>
    </source>
</evidence>
<gene>
    <name evidence="2" type="ORF">A2669_02250</name>
</gene>
<organism evidence="2 3">
    <name type="scientific">Candidatus Yanofskybacteria bacterium RIFCSPHIGHO2_01_FULL_48_25b</name>
    <dbReference type="NCBI Taxonomy" id="1802672"/>
    <lineage>
        <taxon>Bacteria</taxon>
        <taxon>Candidatus Yanofskyibacteriota</taxon>
    </lineage>
</organism>
<reference evidence="2 3" key="1">
    <citation type="journal article" date="2016" name="Nat. Commun.">
        <title>Thousands of microbial genomes shed light on interconnected biogeochemical processes in an aquifer system.</title>
        <authorList>
            <person name="Anantharaman K."/>
            <person name="Brown C.T."/>
            <person name="Hug L.A."/>
            <person name="Sharon I."/>
            <person name="Castelle C.J."/>
            <person name="Probst A.J."/>
            <person name="Thomas B.C."/>
            <person name="Singh A."/>
            <person name="Wilkins M.J."/>
            <person name="Karaoz U."/>
            <person name="Brodie E.L."/>
            <person name="Williams K.H."/>
            <person name="Hubbard S.S."/>
            <person name="Banfield J.F."/>
        </authorList>
    </citation>
    <scope>NUCLEOTIDE SEQUENCE [LARGE SCALE GENOMIC DNA]</scope>
</reference>
<evidence type="ECO:0000256" key="1">
    <source>
        <dbReference type="SAM" id="MobiDB-lite"/>
    </source>
</evidence>
<dbReference type="EMBL" id="MGJM01000004">
    <property type="protein sequence ID" value="OGN07054.1"/>
    <property type="molecule type" value="Genomic_DNA"/>
</dbReference>